<sequence length="54" mass="5880">MKKITDEGKPIVVVPIVLEPIEVRIPLGAIEPDIRGMIVALERNVPSTTYATVP</sequence>
<dbReference type="STRING" id="1618659.UV11_C0006G0062"/>
<dbReference type="AlphaFoldDB" id="A0A0G0ZIT4"/>
<gene>
    <name evidence="1" type="ORF">UV11_C0006G0062</name>
</gene>
<reference evidence="1 2" key="1">
    <citation type="journal article" date="2015" name="Nature">
        <title>rRNA introns, odd ribosomes, and small enigmatic genomes across a large radiation of phyla.</title>
        <authorList>
            <person name="Brown C.T."/>
            <person name="Hug L.A."/>
            <person name="Thomas B.C."/>
            <person name="Sharon I."/>
            <person name="Castelle C.J."/>
            <person name="Singh A."/>
            <person name="Wilkins M.J."/>
            <person name="Williams K.H."/>
            <person name="Banfield J.F."/>
        </authorList>
    </citation>
    <scope>NUCLEOTIDE SEQUENCE [LARGE SCALE GENOMIC DNA]</scope>
</reference>
<organism evidence="1 2">
    <name type="scientific">Candidatus Giovannonibacteria bacterium GW2011_GWF2_42_19</name>
    <dbReference type="NCBI Taxonomy" id="1618659"/>
    <lineage>
        <taxon>Bacteria</taxon>
        <taxon>Candidatus Giovannoniibacteriota</taxon>
    </lineage>
</organism>
<accession>A0A0G0ZIT4</accession>
<dbReference type="EMBL" id="LCDF01000006">
    <property type="protein sequence ID" value="KKS48657.1"/>
    <property type="molecule type" value="Genomic_DNA"/>
</dbReference>
<protein>
    <submittedName>
        <fullName evidence="1">Uncharacterized protein</fullName>
    </submittedName>
</protein>
<evidence type="ECO:0000313" key="2">
    <source>
        <dbReference type="Proteomes" id="UP000034036"/>
    </source>
</evidence>
<comment type="caution">
    <text evidence="1">The sequence shown here is derived from an EMBL/GenBank/DDBJ whole genome shotgun (WGS) entry which is preliminary data.</text>
</comment>
<evidence type="ECO:0000313" key="1">
    <source>
        <dbReference type="EMBL" id="KKS48657.1"/>
    </source>
</evidence>
<name>A0A0G0ZIT4_9BACT</name>
<proteinExistence type="predicted"/>
<dbReference type="Proteomes" id="UP000034036">
    <property type="component" value="Unassembled WGS sequence"/>
</dbReference>